<dbReference type="Pfam" id="PF13182">
    <property type="entry name" value="DUF4007"/>
    <property type="match status" value="1"/>
</dbReference>
<evidence type="ECO:0000259" key="1">
    <source>
        <dbReference type="Pfam" id="PF13182"/>
    </source>
</evidence>
<feature type="domain" description="DUF4007" evidence="1">
    <location>
        <begin position="10"/>
        <end position="221"/>
    </location>
</feature>
<protein>
    <recommendedName>
        <fullName evidence="1">DUF4007 domain-containing protein</fullName>
    </recommendedName>
</protein>
<sequence length="223" mass="26775">MDYKAKELHFYGHDTFPLRHRWLPKAVKHVRETNNLSDYYSIMTEQGLGRNMAKSMRHWAESTKIVMHNHKTKEHYITHVGNIIFGEQGDKYLQYSDTIWLIHYLLVTNHKKNALWYYLFNCYGGNAFTKDSFITAIRAWLEKIEHPNPPGKKQLERDFNCCMNMYCLSDLKKKRNIDEYISSPFNQLQLIYQKRGEYRIRSMSSMEVSEQMFTYCLLNYLQL</sequence>
<organism evidence="2">
    <name type="scientific">marine metagenome</name>
    <dbReference type="NCBI Taxonomy" id="408172"/>
    <lineage>
        <taxon>unclassified sequences</taxon>
        <taxon>metagenomes</taxon>
        <taxon>ecological metagenomes</taxon>
    </lineage>
</organism>
<proteinExistence type="predicted"/>
<dbReference type="InterPro" id="IPR025248">
    <property type="entry name" value="DUF4007"/>
</dbReference>
<dbReference type="EMBL" id="UINC01094582">
    <property type="protein sequence ID" value="SVC49942.1"/>
    <property type="molecule type" value="Genomic_DNA"/>
</dbReference>
<accession>A0A382MR63</accession>
<dbReference type="AlphaFoldDB" id="A0A382MR63"/>
<reference evidence="2" key="1">
    <citation type="submission" date="2018-05" db="EMBL/GenBank/DDBJ databases">
        <authorList>
            <person name="Lanie J.A."/>
            <person name="Ng W.-L."/>
            <person name="Kazmierczak K.M."/>
            <person name="Andrzejewski T.M."/>
            <person name="Davidsen T.M."/>
            <person name="Wayne K.J."/>
            <person name="Tettelin H."/>
            <person name="Glass J.I."/>
            <person name="Rusch D."/>
            <person name="Podicherti R."/>
            <person name="Tsui H.-C.T."/>
            <person name="Winkler M.E."/>
        </authorList>
    </citation>
    <scope>NUCLEOTIDE SEQUENCE</scope>
</reference>
<gene>
    <name evidence="2" type="ORF">METZ01_LOCUS302796</name>
</gene>
<name>A0A382MR63_9ZZZZ</name>
<feature type="non-terminal residue" evidence="2">
    <location>
        <position position="223"/>
    </location>
</feature>
<evidence type="ECO:0000313" key="2">
    <source>
        <dbReference type="EMBL" id="SVC49942.1"/>
    </source>
</evidence>